<dbReference type="InterPro" id="IPR029016">
    <property type="entry name" value="GAF-like_dom_sf"/>
</dbReference>
<evidence type="ECO:0000256" key="1">
    <source>
        <dbReference type="ARBA" id="ARBA00022491"/>
    </source>
</evidence>
<protein>
    <recommendedName>
        <fullName evidence="5">Heat-inducible transcription repressor HrcA</fullName>
    </recommendedName>
</protein>
<dbReference type="GO" id="GO:0045892">
    <property type="term" value="P:negative regulation of DNA-templated transcription"/>
    <property type="evidence" value="ECO:0007669"/>
    <property type="project" value="UniProtKB-UniRule"/>
</dbReference>
<dbReference type="PANTHER" id="PTHR34824:SF1">
    <property type="entry name" value="HEAT-INDUCIBLE TRANSCRIPTION REPRESSOR HRCA"/>
    <property type="match status" value="1"/>
</dbReference>
<comment type="caution">
    <text evidence="7">The sequence shown here is derived from an EMBL/GenBank/DDBJ whole genome shotgun (WGS) entry which is preliminary data.</text>
</comment>
<dbReference type="InterPro" id="IPR023120">
    <property type="entry name" value="WHTH_transcript_rep_HrcA_IDD"/>
</dbReference>
<keyword evidence="4 5" id="KW-0804">Transcription</keyword>
<dbReference type="Gene3D" id="3.30.450.40">
    <property type="match status" value="1"/>
</dbReference>
<keyword evidence="1 5" id="KW-0678">Repressor</keyword>
<dbReference type="InterPro" id="IPR036390">
    <property type="entry name" value="WH_DNA-bd_sf"/>
</dbReference>
<dbReference type="Pfam" id="PF01628">
    <property type="entry name" value="HrcA"/>
    <property type="match status" value="1"/>
</dbReference>
<dbReference type="GO" id="GO:0003677">
    <property type="term" value="F:DNA binding"/>
    <property type="evidence" value="ECO:0007669"/>
    <property type="project" value="InterPro"/>
</dbReference>
<dbReference type="SUPFAM" id="SSF46785">
    <property type="entry name" value="Winged helix' DNA-binding domain"/>
    <property type="match status" value="1"/>
</dbReference>
<dbReference type="PIRSF" id="PIRSF005485">
    <property type="entry name" value="HrcA"/>
    <property type="match status" value="1"/>
</dbReference>
<dbReference type="InterPro" id="IPR002571">
    <property type="entry name" value="HrcA"/>
</dbReference>
<dbReference type="Gene3D" id="1.10.10.10">
    <property type="entry name" value="Winged helix-like DNA-binding domain superfamily/Winged helix DNA-binding domain"/>
    <property type="match status" value="1"/>
</dbReference>
<dbReference type="AlphaFoldDB" id="A0A7C9MGC1"/>
<proteinExistence type="inferred from homology"/>
<name>A0A7C9MGC1_9RHOB</name>
<dbReference type="InterPro" id="IPR036388">
    <property type="entry name" value="WH-like_DNA-bd_sf"/>
</dbReference>
<dbReference type="NCBIfam" id="TIGR00331">
    <property type="entry name" value="hrcA"/>
    <property type="match status" value="1"/>
</dbReference>
<comment type="function">
    <text evidence="5">Negative regulator of class I heat shock genes (grpE-dnaK-dnaJ and groELS operons). Prevents heat-shock induction of these operons.</text>
</comment>
<dbReference type="HAMAP" id="MF_00081">
    <property type="entry name" value="HrcA"/>
    <property type="match status" value="1"/>
</dbReference>
<evidence type="ECO:0000313" key="7">
    <source>
        <dbReference type="EMBL" id="MXQ08256.1"/>
    </source>
</evidence>
<reference evidence="7 8" key="2">
    <citation type="submission" date="2020-03" db="EMBL/GenBank/DDBJ databases">
        <title>Kangsaoukella pontilimi gen. nov., sp. nov., a new member of the family Rhodobacteraceae isolated from a tidal mudflat.</title>
        <authorList>
            <person name="Kim I.S."/>
        </authorList>
    </citation>
    <scope>NUCLEOTIDE SEQUENCE [LARGE SCALE GENOMIC DNA]</scope>
    <source>
        <strain evidence="7 8">GH1-50</strain>
    </source>
</reference>
<evidence type="ECO:0000256" key="5">
    <source>
        <dbReference type="HAMAP-Rule" id="MF_00081"/>
    </source>
</evidence>
<dbReference type="Proteomes" id="UP000480350">
    <property type="component" value="Unassembled WGS sequence"/>
</dbReference>
<dbReference type="EMBL" id="WUPT01000002">
    <property type="protein sequence ID" value="MXQ08256.1"/>
    <property type="molecule type" value="Genomic_DNA"/>
</dbReference>
<organism evidence="7 8">
    <name type="scientific">Kangsaoukella pontilimi</name>
    <dbReference type="NCBI Taxonomy" id="2691042"/>
    <lineage>
        <taxon>Bacteria</taxon>
        <taxon>Pseudomonadati</taxon>
        <taxon>Pseudomonadota</taxon>
        <taxon>Alphaproteobacteria</taxon>
        <taxon>Rhodobacterales</taxon>
        <taxon>Paracoccaceae</taxon>
        <taxon>Kangsaoukella</taxon>
    </lineage>
</organism>
<dbReference type="RefSeq" id="WP_160764195.1">
    <property type="nucleotide sequence ID" value="NZ_WUPT01000002.1"/>
</dbReference>
<gene>
    <name evidence="5 7" type="primary">hrcA</name>
    <name evidence="7" type="ORF">GQ651_10415</name>
</gene>
<sequence>MTETGKILEEMNARSREVFRRVVEGYLATGDPVGSRTLTRELSEKVSAATVRNVMQDLEYLGLLDSPHVSAGRIPTQLGLRMFVDGLLEVRELSDEDRGAIDVSLKGSSSEVGGLLDRVGSALSGATHGASLVLAPKLEAPLKHIDFVSLAHDRALVVLVFSNGHVENRIFTPPAGQTASSMREAANFLNSIVDGHTISELGEVVSREIAKHRQELDSAARELVENGSAFWENEGGSYERLIVRGRANLLAGSAEEEELERIRSLFDDLERKRDIAEFLDLTETGEGVRIFIGSENKLFSLSGSSLVVSPYMNADRKIIGAVGVIGPTRLNYGRIVPIVDYTAQLVGRLISDRGQS</sequence>
<evidence type="ECO:0000256" key="2">
    <source>
        <dbReference type="ARBA" id="ARBA00023015"/>
    </source>
</evidence>
<comment type="similarity">
    <text evidence="5">Belongs to the HrcA family.</text>
</comment>
<dbReference type="PANTHER" id="PTHR34824">
    <property type="entry name" value="HEAT-INDUCIBLE TRANSCRIPTION REPRESSOR HRCA"/>
    <property type="match status" value="1"/>
</dbReference>
<feature type="domain" description="Heat-inducible transcription repressor HrcA C-terminal" evidence="6">
    <location>
        <begin position="115"/>
        <end position="336"/>
    </location>
</feature>
<evidence type="ECO:0000256" key="3">
    <source>
        <dbReference type="ARBA" id="ARBA00023016"/>
    </source>
</evidence>
<evidence type="ECO:0000256" key="4">
    <source>
        <dbReference type="ARBA" id="ARBA00023163"/>
    </source>
</evidence>
<evidence type="ECO:0000313" key="8">
    <source>
        <dbReference type="Proteomes" id="UP000480350"/>
    </source>
</evidence>
<accession>A0A7C9MGC1</accession>
<dbReference type="InterPro" id="IPR021153">
    <property type="entry name" value="HrcA_C"/>
</dbReference>
<dbReference type="Gene3D" id="3.30.390.60">
    <property type="entry name" value="Heat-inducible transcription repressor hrca homolog, domain 3"/>
    <property type="match status" value="1"/>
</dbReference>
<keyword evidence="2 5" id="KW-0805">Transcription regulation</keyword>
<keyword evidence="3 5" id="KW-0346">Stress response</keyword>
<keyword evidence="8" id="KW-1185">Reference proteome</keyword>
<dbReference type="SUPFAM" id="SSF55781">
    <property type="entry name" value="GAF domain-like"/>
    <property type="match status" value="1"/>
</dbReference>
<evidence type="ECO:0000259" key="6">
    <source>
        <dbReference type="Pfam" id="PF01628"/>
    </source>
</evidence>
<reference evidence="7 8" key="1">
    <citation type="submission" date="2019-12" db="EMBL/GenBank/DDBJ databases">
        <authorList>
            <person name="Lee S.D."/>
        </authorList>
    </citation>
    <scope>NUCLEOTIDE SEQUENCE [LARGE SCALE GENOMIC DNA]</scope>
    <source>
        <strain evidence="7 8">GH1-50</strain>
    </source>
</reference>